<feature type="region of interest" description="Disordered" evidence="2">
    <location>
        <begin position="1"/>
        <end position="30"/>
    </location>
</feature>
<dbReference type="OrthoDB" id="332250at2759"/>
<evidence type="ECO:0000313" key="4">
    <source>
        <dbReference type="Proteomes" id="UP000639338"/>
    </source>
</evidence>
<feature type="region of interest" description="Disordered" evidence="2">
    <location>
        <begin position="506"/>
        <end position="526"/>
    </location>
</feature>
<dbReference type="EMBL" id="JACMRX010000004">
    <property type="protein sequence ID" value="KAF7991018.1"/>
    <property type="molecule type" value="Genomic_DNA"/>
</dbReference>
<evidence type="ECO:0000256" key="2">
    <source>
        <dbReference type="SAM" id="MobiDB-lite"/>
    </source>
</evidence>
<accession>A0A834XPF6</accession>
<gene>
    <name evidence="3" type="ORF">HCN44_000823</name>
</gene>
<feature type="compositionally biased region" description="Polar residues" evidence="2">
    <location>
        <begin position="1"/>
        <end position="11"/>
    </location>
</feature>
<dbReference type="PROSITE" id="PS50082">
    <property type="entry name" value="WD_REPEATS_2"/>
    <property type="match status" value="1"/>
</dbReference>
<evidence type="ECO:0000313" key="3">
    <source>
        <dbReference type="EMBL" id="KAF7991018.1"/>
    </source>
</evidence>
<organism evidence="3 4">
    <name type="scientific">Aphidius gifuensis</name>
    <name type="common">Parasitoid wasp</name>
    <dbReference type="NCBI Taxonomy" id="684658"/>
    <lineage>
        <taxon>Eukaryota</taxon>
        <taxon>Metazoa</taxon>
        <taxon>Ecdysozoa</taxon>
        <taxon>Arthropoda</taxon>
        <taxon>Hexapoda</taxon>
        <taxon>Insecta</taxon>
        <taxon>Pterygota</taxon>
        <taxon>Neoptera</taxon>
        <taxon>Endopterygota</taxon>
        <taxon>Hymenoptera</taxon>
        <taxon>Apocrita</taxon>
        <taxon>Ichneumonoidea</taxon>
        <taxon>Braconidae</taxon>
        <taxon>Aphidiinae</taxon>
        <taxon>Aphidius</taxon>
    </lineage>
</organism>
<name>A0A834XPF6_APHGI</name>
<sequence>MILDRSSSQSKIGRLRNNVNAGDMKNACSTEQPSCLQRVDESSEQMDPVICIPGANDESNGEKDIPDIIPVTNHHNNKDIEPPSSSTMQEVDSIDVLSTVEDAVDKIEIELAKIKMLLASNLIQDKKHLSTEVNTGSSTGLSHWKKRGAGKLKKKEKRYLNRLSEEWKEPKELLDTLHSLSVFQGHTEVVTLIVFTREDKIVPGSDTHSIEVWKLRNVFITFEDDSRPMAMNTNDKGRIAFTDLLHYLLPDNIKKFQVVKSEKTNQPSAASDRLAHLVNEMKKNHSSKATSRISEKSLNIQSTVKKSLTANKIKEKKVTVGFKYRSSQSMNYAQLKKGQGGGLQDLTLCNTKEYTVAEIIELSKSQFLAKEKLSSVYLEGSTIKLGLFSGEPFDNFLDDGGNKIDLWKFIENNKSGGVPLKLYLYVCQPVHPESHEAKLALALSQDSSFNKTSTPVTEEHSDLIKKRKFSSIDDCQYSDVSDINFDENHQENKKCMLSSDIVSIEPTNSQQDDDNNNNNNNNDDDDYDVENLFEIFIEYYEISISDYSHKESITTLRKKDIWEQKEHHIYPPIDYSNFYPLEHGVFLASISRNNEKLLHIYQDDLGQNVYSFPCLKELPVPHSVLHKCEELFGKYEDTFGFGIITACTTTCNPQYKWYCNGIPIASGPHLP</sequence>
<proteinExistence type="predicted"/>
<dbReference type="AlphaFoldDB" id="A0A834XPF6"/>
<feature type="repeat" description="WD" evidence="1">
    <location>
        <begin position="183"/>
        <end position="217"/>
    </location>
</feature>
<keyword evidence="1" id="KW-0853">WD repeat</keyword>
<dbReference type="InterPro" id="IPR001680">
    <property type="entry name" value="WD40_rpt"/>
</dbReference>
<evidence type="ECO:0000256" key="1">
    <source>
        <dbReference type="PROSITE-ProRule" id="PRU00221"/>
    </source>
</evidence>
<protein>
    <submittedName>
        <fullName evidence="3">Uncharacterized protein</fullName>
    </submittedName>
</protein>
<dbReference type="Proteomes" id="UP000639338">
    <property type="component" value="Unassembled WGS sequence"/>
</dbReference>
<comment type="caution">
    <text evidence="3">The sequence shown here is derived from an EMBL/GenBank/DDBJ whole genome shotgun (WGS) entry which is preliminary data.</text>
</comment>
<reference evidence="3 4" key="1">
    <citation type="submission" date="2020-08" db="EMBL/GenBank/DDBJ databases">
        <title>Aphidius gifuensis genome sequencing and assembly.</title>
        <authorList>
            <person name="Du Z."/>
        </authorList>
    </citation>
    <scope>NUCLEOTIDE SEQUENCE [LARGE SCALE GENOMIC DNA]</scope>
    <source>
        <strain evidence="3">YNYX2018</strain>
        <tissue evidence="3">Adults</tissue>
    </source>
</reference>
<keyword evidence="4" id="KW-1185">Reference proteome</keyword>